<dbReference type="InterPro" id="IPR009912">
    <property type="entry name" value="DUF1451"/>
</dbReference>
<dbReference type="AlphaFoldDB" id="A0A437QA67"/>
<proteinExistence type="predicted"/>
<sequence length="180" mass="20569">MDKDDNKTPVSEGQATKAYRRALDRLTERLEKAEERSWEFIQQQIEEAVEIELTAQEMTRDEVDLLKAYLTRDLKQLGYYAHETGEGIAAWLNFDLNILESELVNRLIALADQTRVDQERLREQLANDNDEYMAGEIAAMGTMECQQCKAQEQLLDISLLTPCSSCGGTLFRRVSDTWAG</sequence>
<organism evidence="2 3">
    <name type="scientific">Neptunomonas marina</name>
    <dbReference type="NCBI Taxonomy" id="1815562"/>
    <lineage>
        <taxon>Bacteria</taxon>
        <taxon>Pseudomonadati</taxon>
        <taxon>Pseudomonadota</taxon>
        <taxon>Gammaproteobacteria</taxon>
        <taxon>Oceanospirillales</taxon>
        <taxon>Oceanospirillaceae</taxon>
        <taxon>Neptunomonas</taxon>
    </lineage>
</organism>
<keyword evidence="3" id="KW-1185">Reference proteome</keyword>
<dbReference type="Proteomes" id="UP000282818">
    <property type="component" value="Unassembled WGS sequence"/>
</dbReference>
<protein>
    <submittedName>
        <fullName evidence="2">Metalloendopeptidase</fullName>
    </submittedName>
</protein>
<accession>A0A437QA67</accession>
<dbReference type="EMBL" id="SACQ01000002">
    <property type="protein sequence ID" value="RVU31376.1"/>
    <property type="molecule type" value="Genomic_DNA"/>
</dbReference>
<gene>
    <name evidence="2" type="ORF">EOE65_05145</name>
</gene>
<feature type="coiled-coil region" evidence="1">
    <location>
        <begin position="16"/>
        <end position="61"/>
    </location>
</feature>
<comment type="caution">
    <text evidence="2">The sequence shown here is derived from an EMBL/GenBank/DDBJ whole genome shotgun (WGS) entry which is preliminary data.</text>
</comment>
<evidence type="ECO:0000313" key="2">
    <source>
        <dbReference type="EMBL" id="RVU31376.1"/>
    </source>
</evidence>
<evidence type="ECO:0000313" key="3">
    <source>
        <dbReference type="Proteomes" id="UP000282818"/>
    </source>
</evidence>
<dbReference type="Pfam" id="PF07295">
    <property type="entry name" value="DUF1451"/>
    <property type="match status" value="1"/>
</dbReference>
<reference evidence="2 3" key="1">
    <citation type="submission" date="2019-01" db="EMBL/GenBank/DDBJ databases">
        <authorList>
            <person name="Chen W.-M."/>
        </authorList>
    </citation>
    <scope>NUCLEOTIDE SEQUENCE [LARGE SCALE GENOMIC DNA]</scope>
    <source>
        <strain evidence="2 3">HPM-16</strain>
    </source>
</reference>
<evidence type="ECO:0000256" key="1">
    <source>
        <dbReference type="SAM" id="Coils"/>
    </source>
</evidence>
<dbReference type="RefSeq" id="WP_127693234.1">
    <property type="nucleotide sequence ID" value="NZ_SACQ01000002.1"/>
</dbReference>
<keyword evidence="1" id="KW-0175">Coiled coil</keyword>
<name>A0A437QA67_9GAMM</name>